<evidence type="ECO:0000259" key="3">
    <source>
        <dbReference type="Pfam" id="PF04155"/>
    </source>
</evidence>
<feature type="compositionally biased region" description="Polar residues" evidence="1">
    <location>
        <begin position="146"/>
        <end position="155"/>
    </location>
</feature>
<sequence>MKLFFLLTGLFSSLVPSDARPTAACNSVQLKEIIDKSIVRNNLAFSSAQIRRQLALENDSNFVVICDEKPVTFASPGAVFCQRSVADIFCTVVQLAGSQGEKSTLVLPRLSSEAIMPTRREKPMSLESTEVEHIADHGTPKKKGSEMTTEASPSDTLPLPTETPVTEATAESSSEPVTLKSEKVAEQQTTPKDEAETTTTEAETTTSSTSSTTSKESESTTESTLVQSNGDSFFEMMIANQEDARRSMMNTSPPPPLQDVEESSGSEPLVTEGLSKGDDPVSQSVIE</sequence>
<feature type="compositionally biased region" description="Low complexity" evidence="1">
    <location>
        <begin position="197"/>
        <end position="224"/>
    </location>
</feature>
<protein>
    <submittedName>
        <fullName evidence="5">Ground-like domain-containing protein</fullName>
    </submittedName>
</protein>
<organism evidence="4 5">
    <name type="scientific">Steinernema glaseri</name>
    <dbReference type="NCBI Taxonomy" id="37863"/>
    <lineage>
        <taxon>Eukaryota</taxon>
        <taxon>Metazoa</taxon>
        <taxon>Ecdysozoa</taxon>
        <taxon>Nematoda</taxon>
        <taxon>Chromadorea</taxon>
        <taxon>Rhabditida</taxon>
        <taxon>Tylenchina</taxon>
        <taxon>Panagrolaimomorpha</taxon>
        <taxon>Strongyloidoidea</taxon>
        <taxon>Steinernematidae</taxon>
        <taxon>Steinernema</taxon>
    </lineage>
</organism>
<keyword evidence="2" id="KW-0732">Signal</keyword>
<feature type="chain" id="PRO_5009312358" evidence="2">
    <location>
        <begin position="20"/>
        <end position="287"/>
    </location>
</feature>
<evidence type="ECO:0000256" key="1">
    <source>
        <dbReference type="SAM" id="MobiDB-lite"/>
    </source>
</evidence>
<name>A0A1I7YKN3_9BILA</name>
<feature type="domain" description="Ground-like" evidence="3">
    <location>
        <begin position="24"/>
        <end position="92"/>
    </location>
</feature>
<evidence type="ECO:0000313" key="5">
    <source>
        <dbReference type="WBParaSite" id="L893_g17394.t1"/>
    </source>
</evidence>
<feature type="compositionally biased region" description="Basic and acidic residues" evidence="1">
    <location>
        <begin position="180"/>
        <end position="195"/>
    </location>
</feature>
<dbReference type="Pfam" id="PF04155">
    <property type="entry name" value="Ground-like"/>
    <property type="match status" value="1"/>
</dbReference>
<dbReference type="WBParaSite" id="L893_g17394.t1">
    <property type="protein sequence ID" value="L893_g17394.t1"/>
    <property type="gene ID" value="L893_g17394"/>
</dbReference>
<proteinExistence type="predicted"/>
<reference evidence="5" key="1">
    <citation type="submission" date="2016-11" db="UniProtKB">
        <authorList>
            <consortium name="WormBaseParasite"/>
        </authorList>
    </citation>
    <scope>IDENTIFICATION</scope>
</reference>
<keyword evidence="4" id="KW-1185">Reference proteome</keyword>
<evidence type="ECO:0000256" key="2">
    <source>
        <dbReference type="SAM" id="SignalP"/>
    </source>
</evidence>
<feature type="signal peptide" evidence="2">
    <location>
        <begin position="1"/>
        <end position="19"/>
    </location>
</feature>
<dbReference type="InterPro" id="IPR007284">
    <property type="entry name" value="Ground-like_dom"/>
</dbReference>
<evidence type="ECO:0000313" key="4">
    <source>
        <dbReference type="Proteomes" id="UP000095287"/>
    </source>
</evidence>
<accession>A0A1I7YKN3</accession>
<feature type="compositionally biased region" description="Low complexity" evidence="1">
    <location>
        <begin position="156"/>
        <end position="178"/>
    </location>
</feature>
<dbReference type="Proteomes" id="UP000095287">
    <property type="component" value="Unplaced"/>
</dbReference>
<feature type="compositionally biased region" description="Basic and acidic residues" evidence="1">
    <location>
        <begin position="119"/>
        <end position="145"/>
    </location>
</feature>
<feature type="region of interest" description="Disordered" evidence="1">
    <location>
        <begin position="119"/>
        <end position="287"/>
    </location>
</feature>
<dbReference type="AlphaFoldDB" id="A0A1I7YKN3"/>